<proteinExistence type="predicted"/>
<gene>
    <name evidence="3" type="ORF">JT362_13635</name>
</gene>
<dbReference type="InterPro" id="IPR036188">
    <property type="entry name" value="FAD/NAD-bd_sf"/>
</dbReference>
<dbReference type="PANTHER" id="PTHR13847">
    <property type="entry name" value="SARCOSINE DEHYDROGENASE-RELATED"/>
    <property type="match status" value="1"/>
</dbReference>
<evidence type="ECO:0000313" key="4">
    <source>
        <dbReference type="Proteomes" id="UP001156441"/>
    </source>
</evidence>
<keyword evidence="1" id="KW-0560">Oxidoreductase</keyword>
<dbReference type="InterPro" id="IPR006076">
    <property type="entry name" value="FAD-dep_OxRdtase"/>
</dbReference>
<dbReference type="EMBL" id="JAFFZE010000011">
    <property type="protein sequence ID" value="MCT2584160.1"/>
    <property type="molecule type" value="Genomic_DNA"/>
</dbReference>
<comment type="caution">
    <text evidence="3">The sequence shown here is derived from an EMBL/GenBank/DDBJ whole genome shotgun (WGS) entry which is preliminary data.</text>
</comment>
<organism evidence="3 4">
    <name type="scientific">Actinophytocola gossypii</name>
    <dbReference type="NCBI Taxonomy" id="2812003"/>
    <lineage>
        <taxon>Bacteria</taxon>
        <taxon>Bacillati</taxon>
        <taxon>Actinomycetota</taxon>
        <taxon>Actinomycetes</taxon>
        <taxon>Pseudonocardiales</taxon>
        <taxon>Pseudonocardiaceae</taxon>
    </lineage>
</organism>
<accession>A0ABT2J8H0</accession>
<dbReference type="RefSeq" id="WP_260191557.1">
    <property type="nucleotide sequence ID" value="NZ_JAFFZE010000011.1"/>
</dbReference>
<dbReference type="Pfam" id="PF01266">
    <property type="entry name" value="DAO"/>
    <property type="match status" value="1"/>
</dbReference>
<evidence type="ECO:0000313" key="3">
    <source>
        <dbReference type="EMBL" id="MCT2584160.1"/>
    </source>
</evidence>
<name>A0ABT2J8H0_9PSEU</name>
<dbReference type="Gene3D" id="3.50.50.60">
    <property type="entry name" value="FAD/NAD(P)-binding domain"/>
    <property type="match status" value="1"/>
</dbReference>
<sequence>MERVDILVIGGGMAGVSVAYELAADASVLLAEAEPTLAAHTTGRSAAVYAPSYGGPVVRDLTAASAARYRELETELDTPPLLTPRDVLWLAADDEAATHLAGLPATPVTPAEARTLCPVLAEVVAAAHDTSGSDIDVMALHQAYVRGLRARGGRIRTGRPLTALRRDGTGWHATLDTDDVLAGTVVNAAGAWADTVAALAGVPAAGLRPLRRTVALAAGPTPVDPAWPMVADAADRFYFRPEGTRVLVSPADETPTEPCDARPEELDVALALDRVNAVTTLGLRSVHTAWAGLRTFTADRAPVVGAWPDHPGFVFVAGQGGYGIQLAPALAVLAAAVVRGATPPAGVSPR</sequence>
<evidence type="ECO:0000256" key="1">
    <source>
        <dbReference type="ARBA" id="ARBA00023002"/>
    </source>
</evidence>
<dbReference type="Proteomes" id="UP001156441">
    <property type="component" value="Unassembled WGS sequence"/>
</dbReference>
<feature type="domain" description="FAD dependent oxidoreductase" evidence="2">
    <location>
        <begin position="5"/>
        <end position="336"/>
    </location>
</feature>
<dbReference type="Gene3D" id="3.30.9.10">
    <property type="entry name" value="D-Amino Acid Oxidase, subunit A, domain 2"/>
    <property type="match status" value="1"/>
</dbReference>
<dbReference type="SUPFAM" id="SSF51905">
    <property type="entry name" value="FAD/NAD(P)-binding domain"/>
    <property type="match status" value="1"/>
</dbReference>
<evidence type="ECO:0000259" key="2">
    <source>
        <dbReference type="Pfam" id="PF01266"/>
    </source>
</evidence>
<protein>
    <submittedName>
        <fullName evidence="3">FAD-binding oxidoreductase</fullName>
    </submittedName>
</protein>
<reference evidence="3 4" key="1">
    <citation type="submission" date="2021-02" db="EMBL/GenBank/DDBJ databases">
        <title>Actinophytocola xerophila sp. nov., isolated from soil of cotton cropping field.</title>
        <authorList>
            <person name="Huang R."/>
            <person name="Chen X."/>
            <person name="Ge X."/>
            <person name="Liu W."/>
        </authorList>
    </citation>
    <scope>NUCLEOTIDE SEQUENCE [LARGE SCALE GENOMIC DNA]</scope>
    <source>
        <strain evidence="3 4">S1-96</strain>
    </source>
</reference>
<dbReference type="PANTHER" id="PTHR13847:SF287">
    <property type="entry name" value="FAD-DEPENDENT OXIDOREDUCTASE DOMAIN-CONTAINING PROTEIN 1"/>
    <property type="match status" value="1"/>
</dbReference>
<keyword evidence="4" id="KW-1185">Reference proteome</keyword>